<evidence type="ECO:0000313" key="1">
    <source>
        <dbReference type="EMBL" id="SDI03995.1"/>
    </source>
</evidence>
<protein>
    <submittedName>
        <fullName evidence="1">Uncharacterized protein</fullName>
    </submittedName>
</protein>
<name>A0A1G8HBQ4_9BACI</name>
<reference evidence="1 2" key="1">
    <citation type="submission" date="2016-10" db="EMBL/GenBank/DDBJ databases">
        <authorList>
            <person name="de Groot N.N."/>
        </authorList>
    </citation>
    <scope>NUCLEOTIDE SEQUENCE [LARGE SCALE GENOMIC DNA]</scope>
    <source>
        <strain evidence="2">P4B,CCM 7963,CECT 7998,DSM 25260,IBRC-M 10614,KCTC 13821</strain>
    </source>
</reference>
<dbReference type="AlphaFoldDB" id="A0A1G8HBQ4"/>
<sequence>MKLDMFASAEINSLTQPITDTFLFGQLSGSDAGTPPLAQQRLILPTSTQINTWDGAVSIRWIVEPPAPGTKTFNFVISPRGKVILSQSVQEVSMGSHVKQTSSDLLNLKGGNCAVKKLSEKDNQKVIEALRKKDNGEISKKELIEKLKSIYKMK</sequence>
<dbReference type="EMBL" id="FNDU01000004">
    <property type="protein sequence ID" value="SDI03995.1"/>
    <property type="molecule type" value="Genomic_DNA"/>
</dbReference>
<dbReference type="STRING" id="930129.SAMN05216352_104189"/>
<proteinExistence type="predicted"/>
<dbReference type="Proteomes" id="UP000199017">
    <property type="component" value="Unassembled WGS sequence"/>
</dbReference>
<evidence type="ECO:0000313" key="2">
    <source>
        <dbReference type="Proteomes" id="UP000199017"/>
    </source>
</evidence>
<dbReference type="RefSeq" id="WP_091583732.1">
    <property type="nucleotide sequence ID" value="NZ_FNDU01000004.1"/>
</dbReference>
<accession>A0A1G8HBQ4</accession>
<keyword evidence="2" id="KW-1185">Reference proteome</keyword>
<organism evidence="1 2">
    <name type="scientific">Alteribacillus bidgolensis</name>
    <dbReference type="NCBI Taxonomy" id="930129"/>
    <lineage>
        <taxon>Bacteria</taxon>
        <taxon>Bacillati</taxon>
        <taxon>Bacillota</taxon>
        <taxon>Bacilli</taxon>
        <taxon>Bacillales</taxon>
        <taxon>Bacillaceae</taxon>
        <taxon>Alteribacillus</taxon>
    </lineage>
</organism>
<gene>
    <name evidence="1" type="ORF">SAMN05216352_104189</name>
</gene>